<evidence type="ECO:0000313" key="2">
    <source>
        <dbReference type="Proteomes" id="UP001177021"/>
    </source>
</evidence>
<organism evidence="1 2">
    <name type="scientific">Trifolium pratense</name>
    <name type="common">Red clover</name>
    <dbReference type="NCBI Taxonomy" id="57577"/>
    <lineage>
        <taxon>Eukaryota</taxon>
        <taxon>Viridiplantae</taxon>
        <taxon>Streptophyta</taxon>
        <taxon>Embryophyta</taxon>
        <taxon>Tracheophyta</taxon>
        <taxon>Spermatophyta</taxon>
        <taxon>Magnoliopsida</taxon>
        <taxon>eudicotyledons</taxon>
        <taxon>Gunneridae</taxon>
        <taxon>Pentapetalae</taxon>
        <taxon>rosids</taxon>
        <taxon>fabids</taxon>
        <taxon>Fabales</taxon>
        <taxon>Fabaceae</taxon>
        <taxon>Papilionoideae</taxon>
        <taxon>50 kb inversion clade</taxon>
        <taxon>NPAAA clade</taxon>
        <taxon>Hologalegina</taxon>
        <taxon>IRL clade</taxon>
        <taxon>Trifolieae</taxon>
        <taxon>Trifolium</taxon>
    </lineage>
</organism>
<gene>
    <name evidence="1" type="ORF">MILVUS5_LOCUS28633</name>
</gene>
<keyword evidence="2" id="KW-1185">Reference proteome</keyword>
<proteinExistence type="predicted"/>
<protein>
    <submittedName>
        <fullName evidence="1">Uncharacterized protein</fullName>
    </submittedName>
</protein>
<name>A0ACB0L3I5_TRIPR</name>
<sequence>MEDSDFLILRSPFVLLLCAFRVFKGLFSAAVVIFAFSRCSRHMDDPSAPSLSENDIQPTKKRCRCGTRMKQMSLRYNGVKTPVDFDQSNIVPNNFRIWKKKNEADSCDRVP</sequence>
<evidence type="ECO:0000313" key="1">
    <source>
        <dbReference type="EMBL" id="CAJ2663147.1"/>
    </source>
</evidence>
<accession>A0ACB0L3I5</accession>
<comment type="caution">
    <text evidence="1">The sequence shown here is derived from an EMBL/GenBank/DDBJ whole genome shotgun (WGS) entry which is preliminary data.</text>
</comment>
<dbReference type="EMBL" id="CASHSV030000409">
    <property type="protein sequence ID" value="CAJ2663147.1"/>
    <property type="molecule type" value="Genomic_DNA"/>
</dbReference>
<dbReference type="Proteomes" id="UP001177021">
    <property type="component" value="Unassembled WGS sequence"/>
</dbReference>
<reference evidence="1" key="1">
    <citation type="submission" date="2023-10" db="EMBL/GenBank/DDBJ databases">
        <authorList>
            <person name="Rodriguez Cubillos JULIANA M."/>
            <person name="De Vega J."/>
        </authorList>
    </citation>
    <scope>NUCLEOTIDE SEQUENCE</scope>
</reference>